<evidence type="ECO:0000313" key="1">
    <source>
        <dbReference type="EMBL" id="TFD01355.1"/>
    </source>
</evidence>
<protein>
    <recommendedName>
        <fullName evidence="3">HEPN AbiU2-like domain-containing protein</fullName>
    </recommendedName>
</protein>
<evidence type="ECO:0008006" key="3">
    <source>
        <dbReference type="Google" id="ProtNLM"/>
    </source>
</evidence>
<dbReference type="Proteomes" id="UP000298355">
    <property type="component" value="Unassembled WGS sequence"/>
</dbReference>
<organism evidence="1 2">
    <name type="scientific">Cryobacterium breve</name>
    <dbReference type="NCBI Taxonomy" id="1259258"/>
    <lineage>
        <taxon>Bacteria</taxon>
        <taxon>Bacillati</taxon>
        <taxon>Actinomycetota</taxon>
        <taxon>Actinomycetes</taxon>
        <taxon>Micrococcales</taxon>
        <taxon>Microbacteriaceae</taxon>
        <taxon>Cryobacterium</taxon>
    </lineage>
</organism>
<reference evidence="1 2" key="1">
    <citation type="submission" date="2019-03" db="EMBL/GenBank/DDBJ databases">
        <title>Genomics of glacier-inhabiting Cryobacterium strains.</title>
        <authorList>
            <person name="Liu Q."/>
            <person name="Xin Y.-H."/>
        </authorList>
    </citation>
    <scope>NUCLEOTIDE SEQUENCE [LARGE SCALE GENOMIC DNA]</scope>
    <source>
        <strain evidence="1 2">TMT4-23</strain>
    </source>
</reference>
<evidence type="ECO:0000313" key="2">
    <source>
        <dbReference type="Proteomes" id="UP000298355"/>
    </source>
</evidence>
<comment type="caution">
    <text evidence="1">The sequence shown here is derived from an EMBL/GenBank/DDBJ whole genome shotgun (WGS) entry which is preliminary data.</text>
</comment>
<accession>A0ABY2J933</accession>
<proteinExistence type="predicted"/>
<sequence length="263" mass="29379">MRISPFQSEYTDDAFPNLHGAPLTHSVLDSLEGSIPLRAKVDGSSRELLIEAVRSFYFAKQFHLEWERFHDQIPEEVRPTMPVLRTDLVRVAVIAVWKVFDTSSRTRSVDRTCLALSSALAGQEGDDAAAARDLVRNVHRRTNADLEESLKYVRHLRNKWAGHASIDRDFDSWAGADSTVSLAVIEKALETIVNAHQDLYEVIAMNEALARALETPPATAEDDDCVVKMDFDWSAVVPLAELVRIAAKRSATRLVERLALEAS</sequence>
<gene>
    <name evidence="1" type="ORF">E3O65_01530</name>
</gene>
<keyword evidence="2" id="KW-1185">Reference proteome</keyword>
<dbReference type="RefSeq" id="WP_134361998.1">
    <property type="nucleotide sequence ID" value="NZ_SOGJ01000006.1"/>
</dbReference>
<name>A0ABY2J933_9MICO</name>
<dbReference type="EMBL" id="SOGJ01000006">
    <property type="protein sequence ID" value="TFD01355.1"/>
    <property type="molecule type" value="Genomic_DNA"/>
</dbReference>